<protein>
    <submittedName>
        <fullName evidence="2">Uncharacterized protein</fullName>
    </submittedName>
</protein>
<sequence length="271" mass="31215">MDGEDVELELPWKATLDDEAFASMDYATHPTSCAADSNSNQRRHEKPPILRPRPSAITTTRFKRKSFSKQLQLLCLQRYAEYANNHGRIPDKQKTEQLLHQSYVQFLKEGGERDECRLTYADFLKLVRNRRSEINARAQRPKGNGEAFKQAVVLTPAKKKLQEERDKIREYIGMIDRTREQARLVPDPQQHLNYSALVDKSTQAMTVEKSGEESSSSTLSDPMEQLEAILRIQQETQNIQREIAARLESVSRAMRHHESQVEFEEPSCVSV</sequence>
<accession>A0A0P1B3D2</accession>
<proteinExistence type="predicted"/>
<name>A0A0P1B3D2_PLAHL</name>
<feature type="region of interest" description="Disordered" evidence="1">
    <location>
        <begin position="203"/>
        <end position="222"/>
    </location>
</feature>
<dbReference type="OrthoDB" id="101690at2759"/>
<reference evidence="3" key="1">
    <citation type="submission" date="2014-09" db="EMBL/GenBank/DDBJ databases">
        <authorList>
            <person name="Sharma Rahul"/>
            <person name="Thines Marco"/>
        </authorList>
    </citation>
    <scope>NUCLEOTIDE SEQUENCE [LARGE SCALE GENOMIC DNA]</scope>
</reference>
<evidence type="ECO:0000313" key="2">
    <source>
        <dbReference type="EMBL" id="CEG48764.1"/>
    </source>
</evidence>
<feature type="compositionally biased region" description="Polar residues" evidence="1">
    <location>
        <begin position="29"/>
        <end position="40"/>
    </location>
</feature>
<evidence type="ECO:0000256" key="1">
    <source>
        <dbReference type="SAM" id="MobiDB-lite"/>
    </source>
</evidence>
<evidence type="ECO:0000313" key="3">
    <source>
        <dbReference type="Proteomes" id="UP000054928"/>
    </source>
</evidence>
<dbReference type="OMA" id="IRQHEGH"/>
<dbReference type="GeneID" id="36401624"/>
<dbReference type="Proteomes" id="UP000054928">
    <property type="component" value="Unassembled WGS sequence"/>
</dbReference>
<keyword evidence="3" id="KW-1185">Reference proteome</keyword>
<feature type="region of interest" description="Disordered" evidence="1">
    <location>
        <begin position="27"/>
        <end position="54"/>
    </location>
</feature>
<dbReference type="EMBL" id="CCYD01003042">
    <property type="protein sequence ID" value="CEG48764.1"/>
    <property type="molecule type" value="Genomic_DNA"/>
</dbReference>
<dbReference type="AlphaFoldDB" id="A0A0P1B3D2"/>
<feature type="compositionally biased region" description="Low complexity" evidence="1">
    <location>
        <begin position="213"/>
        <end position="222"/>
    </location>
</feature>
<dbReference type="RefSeq" id="XP_024585133.1">
    <property type="nucleotide sequence ID" value="XM_024719877.1"/>
</dbReference>
<organism evidence="2 3">
    <name type="scientific">Plasmopara halstedii</name>
    <name type="common">Downy mildew of sunflower</name>
    <dbReference type="NCBI Taxonomy" id="4781"/>
    <lineage>
        <taxon>Eukaryota</taxon>
        <taxon>Sar</taxon>
        <taxon>Stramenopiles</taxon>
        <taxon>Oomycota</taxon>
        <taxon>Peronosporomycetes</taxon>
        <taxon>Peronosporales</taxon>
        <taxon>Peronosporaceae</taxon>
        <taxon>Plasmopara</taxon>
    </lineage>
</organism>